<organism evidence="1 2">
    <name type="scientific">Alteromonas alba</name>
    <dbReference type="NCBI Taxonomy" id="2079529"/>
    <lineage>
        <taxon>Bacteria</taxon>
        <taxon>Pseudomonadati</taxon>
        <taxon>Pseudomonadota</taxon>
        <taxon>Gammaproteobacteria</taxon>
        <taxon>Alteromonadales</taxon>
        <taxon>Alteromonadaceae</taxon>
        <taxon>Alteromonas/Salinimonas group</taxon>
        <taxon>Alteromonas</taxon>
    </lineage>
</organism>
<proteinExistence type="predicted"/>
<comment type="caution">
    <text evidence="1">The sequence shown here is derived from an EMBL/GenBank/DDBJ whole genome shotgun (WGS) entry which is preliminary data.</text>
</comment>
<dbReference type="AlphaFoldDB" id="A0A2S9VD14"/>
<name>A0A2S9VD14_9ALTE</name>
<dbReference type="EMBL" id="PVNP01000051">
    <property type="protein sequence ID" value="PRO74352.1"/>
    <property type="molecule type" value="Genomic_DNA"/>
</dbReference>
<evidence type="ECO:0000313" key="1">
    <source>
        <dbReference type="EMBL" id="PRO74352.1"/>
    </source>
</evidence>
<gene>
    <name evidence="1" type="ORF">C6Y40_06190</name>
</gene>
<keyword evidence="2" id="KW-1185">Reference proteome</keyword>
<dbReference type="Proteomes" id="UP000238949">
    <property type="component" value="Unassembled WGS sequence"/>
</dbReference>
<accession>A0A2S9VD14</accession>
<evidence type="ECO:0000313" key="2">
    <source>
        <dbReference type="Proteomes" id="UP000238949"/>
    </source>
</evidence>
<reference evidence="2" key="1">
    <citation type="journal article" date="2020" name="Int. J. Syst. Evol. Microbiol.">
        <title>Alteromonas alba sp. nov., a marine bacterium isolated from the seawater of the West Pacific Ocean.</title>
        <authorList>
            <person name="Sun C."/>
            <person name="Wu Y.-H."/>
            <person name="Xamxidin M."/>
            <person name="Cheng H."/>
            <person name="Xu X.-W."/>
        </authorList>
    </citation>
    <scope>NUCLEOTIDE SEQUENCE [LARGE SCALE GENOMIC DNA]</scope>
    <source>
        <strain evidence="2">190</strain>
    </source>
</reference>
<sequence length="149" mass="16820">MSQLFTVSPFKPSCGADMKTEKEILAEFTALVFEKGQPSAMDIFTKQNLLKGSLTSVRLAANDALELSALMRQDEQNKLNLKMKESGLPSLTTMHNKAFRNFLKIANRGIIKKEQEYQLVRSVSETTILSLEQQSIAYKLLESYEQTHS</sequence>
<protein>
    <submittedName>
        <fullName evidence="1">Uncharacterized protein</fullName>
    </submittedName>
</protein>